<dbReference type="Gene3D" id="3.40.710.10">
    <property type="entry name" value="DD-peptidase/beta-lactamase superfamily"/>
    <property type="match status" value="1"/>
</dbReference>
<dbReference type="InterPro" id="IPR001466">
    <property type="entry name" value="Beta-lactam-related"/>
</dbReference>
<evidence type="ECO:0000256" key="1">
    <source>
        <dbReference type="SAM" id="MobiDB-lite"/>
    </source>
</evidence>
<protein>
    <recommendedName>
        <fullName evidence="3">Beta-lactamase-related domain-containing protein</fullName>
    </recommendedName>
</protein>
<dbReference type="InterPro" id="IPR050491">
    <property type="entry name" value="AmpC-like"/>
</dbReference>
<dbReference type="EMBL" id="OU594952">
    <property type="protein sequence ID" value="CAG9278996.1"/>
    <property type="molecule type" value="Genomic_DNA"/>
</dbReference>
<dbReference type="Proteomes" id="UP000836788">
    <property type="component" value="Chromosome 11"/>
</dbReference>
<feature type="domain" description="Beta-lactamase-related" evidence="3">
    <location>
        <begin position="73"/>
        <end position="360"/>
    </location>
</feature>
<gene>
    <name evidence="4" type="ORF">PTTT1_LOCUS8668</name>
</gene>
<feature type="compositionally biased region" description="Gly residues" evidence="1">
    <location>
        <begin position="415"/>
        <end position="429"/>
    </location>
</feature>
<dbReference type="PANTHER" id="PTHR46825">
    <property type="entry name" value="D-ALANYL-D-ALANINE-CARBOXYPEPTIDASE/ENDOPEPTIDASE AMPH"/>
    <property type="match status" value="1"/>
</dbReference>
<evidence type="ECO:0000256" key="2">
    <source>
        <dbReference type="SAM" id="SignalP"/>
    </source>
</evidence>
<accession>A0A8J9SG32</accession>
<dbReference type="Pfam" id="PF00144">
    <property type="entry name" value="Beta-lactamase"/>
    <property type="match status" value="1"/>
</dbReference>
<dbReference type="SUPFAM" id="SSF56601">
    <property type="entry name" value="beta-lactamase/transpeptidase-like"/>
    <property type="match status" value="1"/>
</dbReference>
<evidence type="ECO:0000313" key="4">
    <source>
        <dbReference type="EMBL" id="CAG9278996.1"/>
    </source>
</evidence>
<dbReference type="InterPro" id="IPR012338">
    <property type="entry name" value="Beta-lactam/transpept-like"/>
</dbReference>
<organism evidence="4">
    <name type="scientific">Phaeodactylum tricornutum</name>
    <name type="common">Diatom</name>
    <dbReference type="NCBI Taxonomy" id="2850"/>
    <lineage>
        <taxon>Eukaryota</taxon>
        <taxon>Sar</taxon>
        <taxon>Stramenopiles</taxon>
        <taxon>Ochrophyta</taxon>
        <taxon>Bacillariophyta</taxon>
        <taxon>Bacillariophyceae</taxon>
        <taxon>Bacillariophycidae</taxon>
        <taxon>Naviculales</taxon>
        <taxon>Phaeodactylaceae</taxon>
        <taxon>Phaeodactylum</taxon>
    </lineage>
</organism>
<sequence>MVSLSMKSIFSTVILLLASPVVVCVDSEKQQDPMETLQEFQARMASSIQGLLAQQNQTDALWFGISDPFYGRVYWTFGFANKGSSTPATANDHFQIGSISKSFGATVILLLAERGDLSLVDTIANLAPELTAQFPMYADFTVADLLGMQALVPDFLDDPTGLVRNLTADPTLRFSIPEMIQASLRSGQVEVCPQGEECAFYSTTNFLVLEYIAEKITDTPMPRLIADLITKPLDIGDTVEPKRDSDGVLPDPTVTPYAGSKCVEEFQQRGTTVDPGADLTELSRAVSSFGIGGNMYSTIRNLVVWAQSGTGDSLLANNTVTDRHVYRTIPSTDRSYGMGQYQLEGNWYGHEGGTFGFGSQAYRNDCFNAAYAAAVNTCAYTDILDQLRVLYQAELEGRITDIGGSPTMSPPEGETGNGGGGGSGSGGGSIAVSPEASDLPTAAPVGGPSLGATLCYAACIAVNLVATVLTLL</sequence>
<feature type="region of interest" description="Disordered" evidence="1">
    <location>
        <begin position="401"/>
        <end position="433"/>
    </location>
</feature>
<reference evidence="4" key="1">
    <citation type="submission" date="2022-02" db="EMBL/GenBank/DDBJ databases">
        <authorList>
            <person name="Giguere J D."/>
        </authorList>
    </citation>
    <scope>NUCLEOTIDE SEQUENCE</scope>
    <source>
        <strain evidence="4">CCAP 1055/1</strain>
    </source>
</reference>
<proteinExistence type="predicted"/>
<evidence type="ECO:0000259" key="3">
    <source>
        <dbReference type="Pfam" id="PF00144"/>
    </source>
</evidence>
<dbReference type="PANTHER" id="PTHR46825:SF9">
    <property type="entry name" value="BETA-LACTAMASE-RELATED DOMAIN-CONTAINING PROTEIN"/>
    <property type="match status" value="1"/>
</dbReference>
<keyword evidence="2" id="KW-0732">Signal</keyword>
<feature type="signal peptide" evidence="2">
    <location>
        <begin position="1"/>
        <end position="24"/>
    </location>
</feature>
<dbReference type="AlphaFoldDB" id="A0A8J9SG32"/>
<name>A0A8J9SG32_PHATR</name>
<feature type="chain" id="PRO_5035475988" description="Beta-lactamase-related domain-containing protein" evidence="2">
    <location>
        <begin position="25"/>
        <end position="472"/>
    </location>
</feature>